<keyword evidence="8" id="KW-0406">Ion transport</keyword>
<dbReference type="PhylomeDB" id="E9G8X4"/>
<dbReference type="OrthoDB" id="5353557at2759"/>
<dbReference type="Pfam" id="PF25562">
    <property type="entry name" value="CNBH_CNNM2_C"/>
    <property type="match status" value="1"/>
</dbReference>
<feature type="domain" description="Cyclic nucleotide-binding" evidence="13">
    <location>
        <begin position="436"/>
        <end position="483"/>
    </location>
</feature>
<keyword evidence="7 11" id="KW-1133">Transmembrane helix</keyword>
<dbReference type="STRING" id="6669.E9G8X4"/>
<feature type="transmembrane region" description="Helical" evidence="12">
    <location>
        <begin position="128"/>
        <end position="148"/>
    </location>
</feature>
<feature type="non-terminal residue" evidence="15">
    <location>
        <position position="1"/>
    </location>
</feature>
<dbReference type="OMA" id="PTHVKNR"/>
<feature type="domain" description="CNNM transmembrane" evidence="14">
    <location>
        <begin position="1"/>
        <end position="178"/>
    </location>
</feature>
<dbReference type="InterPro" id="IPR044751">
    <property type="entry name" value="Ion_transp-like_CBS"/>
</dbReference>
<evidence type="ECO:0000256" key="2">
    <source>
        <dbReference type="ARBA" id="ARBA00010484"/>
    </source>
</evidence>
<dbReference type="InterPro" id="IPR002550">
    <property type="entry name" value="CNNM"/>
</dbReference>
<dbReference type="KEGG" id="dpx:DAPPUDRAFT_1619"/>
<evidence type="ECO:0000256" key="1">
    <source>
        <dbReference type="ARBA" id="ARBA00004651"/>
    </source>
</evidence>
<evidence type="ECO:0000313" key="15">
    <source>
        <dbReference type="EMBL" id="EFX84196.1"/>
    </source>
</evidence>
<evidence type="ECO:0000256" key="8">
    <source>
        <dbReference type="ARBA" id="ARBA00023065"/>
    </source>
</evidence>
<evidence type="ECO:0000259" key="13">
    <source>
        <dbReference type="PROSITE" id="PS50042"/>
    </source>
</evidence>
<keyword evidence="4" id="KW-1003">Cell membrane</keyword>
<feature type="transmembrane region" description="Helical" evidence="12">
    <location>
        <begin position="61"/>
        <end position="82"/>
    </location>
</feature>
<dbReference type="AlphaFoldDB" id="E9G8X4"/>
<dbReference type="PANTHER" id="PTHR12064">
    <property type="entry name" value="METAL TRANSPORTER CNNM"/>
    <property type="match status" value="1"/>
</dbReference>
<sequence>LPLWFQLVIIVLLLSLSGLFSGLNLGLMALDRTDLKIYENTGSEKEKGFARAISPVRNHGNYLLCTLLLGNVLVNSSLTILLDDLTSGIIAIVGSTMGIVIFGEIVPQAICSRHGLAIGAHTVWITKFFMLLTFPLSYPISLILNWILGEEIGAYYNRERLKELIKVTNEYHDLEKEEINIISGALEMRRKTVGNIMTRLEDIFMLSYDSLLDFETVSQVLKQGFSRVPIYDGARNNIVGLLFIKELALVDPEDAVPLKTLCKFYQRQCNFVFDDTTLDVVFKDFKEGHKGHMAFVQRVNSSGDGDPFHETVGLVTLEDVIEELIQAEIVDETDVWIDNRSKRRREKSRLLQDFSSFAVQYRVPATHKISAQLALSAFQFLSSSVDPFHANWISENVLRRLVQQGPVVQFIRVDKSRKSLSHSDPDSPAAADATLIYQIGKAADYFVLILEGRVEVTVGKESLIFESGPFSHFGSCALTAGGV</sequence>
<dbReference type="HOGENOM" id="CLU_011310_1_1_1"/>
<evidence type="ECO:0000256" key="6">
    <source>
        <dbReference type="ARBA" id="ARBA00022737"/>
    </source>
</evidence>
<dbReference type="PROSITE" id="PS50042">
    <property type="entry name" value="CNMP_BINDING_3"/>
    <property type="match status" value="1"/>
</dbReference>
<dbReference type="Proteomes" id="UP000000305">
    <property type="component" value="Unassembled WGS sequence"/>
</dbReference>
<dbReference type="SUPFAM" id="SSF51206">
    <property type="entry name" value="cAMP-binding domain-like"/>
    <property type="match status" value="1"/>
</dbReference>
<evidence type="ECO:0000313" key="16">
    <source>
        <dbReference type="Proteomes" id="UP000000305"/>
    </source>
</evidence>
<evidence type="ECO:0000256" key="5">
    <source>
        <dbReference type="ARBA" id="ARBA00022692"/>
    </source>
</evidence>
<keyword evidence="3" id="KW-0813">Transport</keyword>
<dbReference type="InterPro" id="IPR018490">
    <property type="entry name" value="cNMP-bd_dom_sf"/>
</dbReference>
<dbReference type="InterPro" id="IPR046342">
    <property type="entry name" value="CBS_dom_sf"/>
</dbReference>
<evidence type="ECO:0000256" key="7">
    <source>
        <dbReference type="ARBA" id="ARBA00022989"/>
    </source>
</evidence>
<protein>
    <recommendedName>
        <fullName evidence="17">CNNM transmembrane domain-containing protein</fullName>
    </recommendedName>
</protein>
<feature type="transmembrane region" description="Helical" evidence="12">
    <location>
        <begin position="88"/>
        <end position="107"/>
    </location>
</feature>
<feature type="non-terminal residue" evidence="15">
    <location>
        <position position="483"/>
    </location>
</feature>
<name>E9G8X4_DAPPU</name>
<accession>E9G8X4</accession>
<dbReference type="InParanoid" id="E9G8X4"/>
<dbReference type="PROSITE" id="PS51846">
    <property type="entry name" value="CNNM"/>
    <property type="match status" value="1"/>
</dbReference>
<dbReference type="CDD" id="cd04590">
    <property type="entry name" value="CBS_pair_CorC_HlyC_assoc"/>
    <property type="match status" value="1"/>
</dbReference>
<dbReference type="eggNOG" id="KOG2118">
    <property type="taxonomic scope" value="Eukaryota"/>
</dbReference>
<evidence type="ECO:0000259" key="14">
    <source>
        <dbReference type="PROSITE" id="PS51846"/>
    </source>
</evidence>
<dbReference type="InterPro" id="IPR000595">
    <property type="entry name" value="cNMP-bd_dom"/>
</dbReference>
<keyword evidence="10 11" id="KW-0472">Membrane</keyword>
<feature type="transmembrane region" description="Helical" evidence="12">
    <location>
        <begin position="6"/>
        <end position="30"/>
    </location>
</feature>
<proteinExistence type="inferred from homology"/>
<dbReference type="PANTHER" id="PTHR12064:SF94">
    <property type="entry name" value="UNEXTENDED PROTEIN"/>
    <property type="match status" value="1"/>
</dbReference>
<dbReference type="GO" id="GO:0006811">
    <property type="term" value="P:monoatomic ion transport"/>
    <property type="evidence" value="ECO:0007669"/>
    <property type="project" value="UniProtKB-KW"/>
</dbReference>
<dbReference type="GO" id="GO:0010960">
    <property type="term" value="P:magnesium ion homeostasis"/>
    <property type="evidence" value="ECO:0000318"/>
    <property type="project" value="GO_Central"/>
</dbReference>
<dbReference type="FunFam" id="3.10.580.10:FF:000001">
    <property type="entry name" value="Putative metal transporter CNNM3 isoform 2"/>
    <property type="match status" value="1"/>
</dbReference>
<dbReference type="SUPFAM" id="SSF54631">
    <property type="entry name" value="CBS-domain pair"/>
    <property type="match status" value="1"/>
</dbReference>
<gene>
    <name evidence="15" type="ORF">DAPPUDRAFT_1619</name>
</gene>
<keyword evidence="16" id="KW-1185">Reference proteome</keyword>
<organism evidence="15 16">
    <name type="scientific">Daphnia pulex</name>
    <name type="common">Water flea</name>
    <dbReference type="NCBI Taxonomy" id="6669"/>
    <lineage>
        <taxon>Eukaryota</taxon>
        <taxon>Metazoa</taxon>
        <taxon>Ecdysozoa</taxon>
        <taxon>Arthropoda</taxon>
        <taxon>Crustacea</taxon>
        <taxon>Branchiopoda</taxon>
        <taxon>Diplostraca</taxon>
        <taxon>Cladocera</taxon>
        <taxon>Anomopoda</taxon>
        <taxon>Daphniidae</taxon>
        <taxon>Daphnia</taxon>
    </lineage>
</organism>
<dbReference type="Pfam" id="PF01595">
    <property type="entry name" value="CNNM"/>
    <property type="match status" value="1"/>
</dbReference>
<reference evidence="15 16" key="1">
    <citation type="journal article" date="2011" name="Science">
        <title>The ecoresponsive genome of Daphnia pulex.</title>
        <authorList>
            <person name="Colbourne J.K."/>
            <person name="Pfrender M.E."/>
            <person name="Gilbert D."/>
            <person name="Thomas W.K."/>
            <person name="Tucker A."/>
            <person name="Oakley T.H."/>
            <person name="Tokishita S."/>
            <person name="Aerts A."/>
            <person name="Arnold G.J."/>
            <person name="Basu M.K."/>
            <person name="Bauer D.J."/>
            <person name="Caceres C.E."/>
            <person name="Carmel L."/>
            <person name="Casola C."/>
            <person name="Choi J.H."/>
            <person name="Detter J.C."/>
            <person name="Dong Q."/>
            <person name="Dusheyko S."/>
            <person name="Eads B.D."/>
            <person name="Frohlich T."/>
            <person name="Geiler-Samerotte K.A."/>
            <person name="Gerlach D."/>
            <person name="Hatcher P."/>
            <person name="Jogdeo S."/>
            <person name="Krijgsveld J."/>
            <person name="Kriventseva E.V."/>
            <person name="Kultz D."/>
            <person name="Laforsch C."/>
            <person name="Lindquist E."/>
            <person name="Lopez J."/>
            <person name="Manak J.R."/>
            <person name="Muller J."/>
            <person name="Pangilinan J."/>
            <person name="Patwardhan R.P."/>
            <person name="Pitluck S."/>
            <person name="Pritham E.J."/>
            <person name="Rechtsteiner A."/>
            <person name="Rho M."/>
            <person name="Rogozin I.B."/>
            <person name="Sakarya O."/>
            <person name="Salamov A."/>
            <person name="Schaack S."/>
            <person name="Shapiro H."/>
            <person name="Shiga Y."/>
            <person name="Skalitzky C."/>
            <person name="Smith Z."/>
            <person name="Souvorov A."/>
            <person name="Sung W."/>
            <person name="Tang Z."/>
            <person name="Tsuchiya D."/>
            <person name="Tu H."/>
            <person name="Vos H."/>
            <person name="Wang M."/>
            <person name="Wolf Y.I."/>
            <person name="Yamagata H."/>
            <person name="Yamada T."/>
            <person name="Ye Y."/>
            <person name="Shaw J.R."/>
            <person name="Andrews J."/>
            <person name="Crease T.J."/>
            <person name="Tang H."/>
            <person name="Lucas S.M."/>
            <person name="Robertson H.M."/>
            <person name="Bork P."/>
            <person name="Koonin E.V."/>
            <person name="Zdobnov E.M."/>
            <person name="Grigoriev I.V."/>
            <person name="Lynch M."/>
            <person name="Boore J.L."/>
        </authorList>
    </citation>
    <scope>NUCLEOTIDE SEQUENCE [LARGE SCALE GENOMIC DNA]</scope>
</reference>
<evidence type="ECO:0000256" key="9">
    <source>
        <dbReference type="ARBA" id="ARBA00023122"/>
    </source>
</evidence>
<keyword evidence="6" id="KW-0677">Repeat</keyword>
<evidence type="ECO:0000256" key="10">
    <source>
        <dbReference type="ARBA" id="ARBA00023136"/>
    </source>
</evidence>
<dbReference type="GO" id="GO:0022857">
    <property type="term" value="F:transmembrane transporter activity"/>
    <property type="evidence" value="ECO:0000318"/>
    <property type="project" value="GO_Central"/>
</dbReference>
<evidence type="ECO:0000256" key="3">
    <source>
        <dbReference type="ARBA" id="ARBA00022448"/>
    </source>
</evidence>
<evidence type="ECO:0000256" key="12">
    <source>
        <dbReference type="SAM" id="Phobius"/>
    </source>
</evidence>
<dbReference type="InterPro" id="IPR045095">
    <property type="entry name" value="ACDP"/>
</dbReference>
<evidence type="ECO:0000256" key="4">
    <source>
        <dbReference type="ARBA" id="ARBA00022475"/>
    </source>
</evidence>
<dbReference type="Gene3D" id="3.10.580.10">
    <property type="entry name" value="CBS-domain"/>
    <property type="match status" value="1"/>
</dbReference>
<dbReference type="EMBL" id="GL732535">
    <property type="protein sequence ID" value="EFX84196.1"/>
    <property type="molecule type" value="Genomic_DNA"/>
</dbReference>
<evidence type="ECO:0008006" key="17">
    <source>
        <dbReference type="Google" id="ProtNLM"/>
    </source>
</evidence>
<comment type="similarity">
    <text evidence="2">Belongs to the ACDP family.</text>
</comment>
<comment type="subcellular location">
    <subcellularLocation>
        <location evidence="1">Cell membrane</location>
        <topology evidence="1">Multi-pass membrane protein</topology>
    </subcellularLocation>
</comment>
<dbReference type="GO" id="GO:0005886">
    <property type="term" value="C:plasma membrane"/>
    <property type="evidence" value="ECO:0000318"/>
    <property type="project" value="GO_Central"/>
</dbReference>
<evidence type="ECO:0000256" key="11">
    <source>
        <dbReference type="PROSITE-ProRule" id="PRU01193"/>
    </source>
</evidence>
<keyword evidence="9" id="KW-0129">CBS domain</keyword>
<dbReference type="FunCoup" id="E9G8X4">
    <property type="interactions" value="48"/>
</dbReference>
<keyword evidence="5 11" id="KW-0812">Transmembrane</keyword>